<dbReference type="AlphaFoldDB" id="A0A7S2Y719"/>
<feature type="region of interest" description="Disordered" evidence="1">
    <location>
        <begin position="33"/>
        <end position="62"/>
    </location>
</feature>
<proteinExistence type="predicted"/>
<reference evidence="2" key="1">
    <citation type="submission" date="2021-01" db="EMBL/GenBank/DDBJ databases">
        <authorList>
            <person name="Corre E."/>
            <person name="Pelletier E."/>
            <person name="Niang G."/>
            <person name="Scheremetjew M."/>
            <person name="Finn R."/>
            <person name="Kale V."/>
            <person name="Holt S."/>
            <person name="Cochrane G."/>
            <person name="Meng A."/>
            <person name="Brown T."/>
            <person name="Cohen L."/>
        </authorList>
    </citation>
    <scope>NUCLEOTIDE SEQUENCE</scope>
    <source>
        <strain evidence="2">CCMP125</strain>
    </source>
</reference>
<evidence type="ECO:0000256" key="1">
    <source>
        <dbReference type="SAM" id="MobiDB-lite"/>
    </source>
</evidence>
<protein>
    <submittedName>
        <fullName evidence="2">Uncharacterized protein</fullName>
    </submittedName>
</protein>
<feature type="region of interest" description="Disordered" evidence="1">
    <location>
        <begin position="1"/>
        <end position="20"/>
    </location>
</feature>
<evidence type="ECO:0000313" key="2">
    <source>
        <dbReference type="EMBL" id="CAD9956452.1"/>
    </source>
</evidence>
<name>A0A7S2Y719_9STRA</name>
<accession>A0A7S2Y719</accession>
<gene>
    <name evidence="2" type="ORF">APAL1065_LOCUS7818</name>
</gene>
<sequence>MLSENQPRQQVQEEGQPDTPLYLLTKEFQSMEGNFPGGAASGRVVPEGNNSEEAPPSRPLVCRRRGSGEPLLLWSPSATGDDNGGVMSSGNSSCCCCSVDCDWKYVVDEVV</sequence>
<feature type="compositionally biased region" description="Polar residues" evidence="1">
    <location>
        <begin position="1"/>
        <end position="13"/>
    </location>
</feature>
<dbReference type="EMBL" id="HBHT01011628">
    <property type="protein sequence ID" value="CAD9956452.1"/>
    <property type="molecule type" value="Transcribed_RNA"/>
</dbReference>
<organism evidence="2">
    <name type="scientific">Entomoneis paludosa</name>
    <dbReference type="NCBI Taxonomy" id="265537"/>
    <lineage>
        <taxon>Eukaryota</taxon>
        <taxon>Sar</taxon>
        <taxon>Stramenopiles</taxon>
        <taxon>Ochrophyta</taxon>
        <taxon>Bacillariophyta</taxon>
        <taxon>Bacillariophyceae</taxon>
        <taxon>Bacillariophycidae</taxon>
        <taxon>Entomoneidaceae</taxon>
        <taxon>Entomoneis</taxon>
    </lineage>
</organism>